<feature type="signal peptide" evidence="1">
    <location>
        <begin position="1"/>
        <end position="26"/>
    </location>
</feature>
<evidence type="ECO:0000259" key="2">
    <source>
        <dbReference type="Pfam" id="PF03413"/>
    </source>
</evidence>
<sequence>MNACNRLLATGVVVLGTALVSLPPAAAEDDWHGLHDAVRAGRLVALPGVLDWLQQRYAGQVLEVELEHEDEAIRYDIEMIGPDGQLVEFVFDAATGELVDSRGQDIDAMKRR</sequence>
<keyword evidence="1" id="KW-0732">Signal</keyword>
<dbReference type="Gene3D" id="3.10.450.40">
    <property type="match status" value="1"/>
</dbReference>
<dbReference type="Proteomes" id="UP001319883">
    <property type="component" value="Unassembled WGS sequence"/>
</dbReference>
<comment type="caution">
    <text evidence="3">The sequence shown here is derived from an EMBL/GenBank/DDBJ whole genome shotgun (WGS) entry which is preliminary data.</text>
</comment>
<evidence type="ECO:0000313" key="4">
    <source>
        <dbReference type="Proteomes" id="UP001319883"/>
    </source>
</evidence>
<name>A0ABS7WV29_9GAMM</name>
<protein>
    <submittedName>
        <fullName evidence="3">Peptidase</fullName>
    </submittedName>
</protein>
<reference evidence="3 4" key="1">
    <citation type="submission" date="2021-05" db="EMBL/GenBank/DDBJ databases">
        <title>Petroleum and Energy Research Collection (APPE): ex situ preservation of microbial diversity associated with the oil industry and exploitation of its biotechnological potential.</title>
        <authorList>
            <person name="Paixao C.T.M."/>
            <person name="Gomes M.B."/>
            <person name="Oliveira V.M."/>
        </authorList>
    </citation>
    <scope>NUCLEOTIDE SEQUENCE [LARGE SCALE GENOMIC DNA]</scope>
    <source>
        <strain evidence="3 4">LIT2</strain>
    </source>
</reference>
<gene>
    <name evidence="3" type="ORF">KGQ91_01990</name>
</gene>
<dbReference type="EMBL" id="JAGXFD010000001">
    <property type="protein sequence ID" value="MBZ9566464.1"/>
    <property type="molecule type" value="Genomic_DNA"/>
</dbReference>
<feature type="chain" id="PRO_5045090144" evidence="1">
    <location>
        <begin position="27"/>
        <end position="112"/>
    </location>
</feature>
<evidence type="ECO:0000256" key="1">
    <source>
        <dbReference type="SAM" id="SignalP"/>
    </source>
</evidence>
<dbReference type="RefSeq" id="WP_224420150.1">
    <property type="nucleotide sequence ID" value="NZ_JAGXFD010000001.1"/>
</dbReference>
<evidence type="ECO:0000313" key="3">
    <source>
        <dbReference type="EMBL" id="MBZ9566464.1"/>
    </source>
</evidence>
<dbReference type="InterPro" id="IPR025711">
    <property type="entry name" value="PepSY"/>
</dbReference>
<proteinExistence type="predicted"/>
<dbReference type="Pfam" id="PF03413">
    <property type="entry name" value="PepSY"/>
    <property type="match status" value="1"/>
</dbReference>
<accession>A0ABS7WV29</accession>
<keyword evidence="4" id="KW-1185">Reference proteome</keyword>
<feature type="domain" description="PepSY" evidence="2">
    <location>
        <begin position="54"/>
        <end position="101"/>
    </location>
</feature>
<organism evidence="3 4">
    <name type="scientific">Modicisalibacter tunisiensis</name>
    <dbReference type="NCBI Taxonomy" id="390637"/>
    <lineage>
        <taxon>Bacteria</taxon>
        <taxon>Pseudomonadati</taxon>
        <taxon>Pseudomonadota</taxon>
        <taxon>Gammaproteobacteria</taxon>
        <taxon>Oceanospirillales</taxon>
        <taxon>Halomonadaceae</taxon>
        <taxon>Modicisalibacter</taxon>
    </lineage>
</organism>